<gene>
    <name evidence="4" type="ORF">B0T16DRAFT_113085</name>
</gene>
<keyword evidence="1" id="KW-0175">Coiled coil</keyword>
<evidence type="ECO:0000259" key="3">
    <source>
        <dbReference type="PROSITE" id="PS50181"/>
    </source>
</evidence>
<evidence type="ECO:0000256" key="2">
    <source>
        <dbReference type="SAM" id="MobiDB-lite"/>
    </source>
</evidence>
<reference evidence="4" key="1">
    <citation type="submission" date="2023-06" db="EMBL/GenBank/DDBJ databases">
        <title>Genome-scale phylogeny and comparative genomics of the fungal order Sordariales.</title>
        <authorList>
            <consortium name="Lawrence Berkeley National Laboratory"/>
            <person name="Hensen N."/>
            <person name="Bonometti L."/>
            <person name="Westerberg I."/>
            <person name="Brannstrom I.O."/>
            <person name="Guillou S."/>
            <person name="Cros-Aarteil S."/>
            <person name="Calhoun S."/>
            <person name="Haridas S."/>
            <person name="Kuo A."/>
            <person name="Mondo S."/>
            <person name="Pangilinan J."/>
            <person name="Riley R."/>
            <person name="Labutti K."/>
            <person name="Andreopoulos B."/>
            <person name="Lipzen A."/>
            <person name="Chen C."/>
            <person name="Yanf M."/>
            <person name="Daum C."/>
            <person name="Ng V."/>
            <person name="Clum A."/>
            <person name="Steindorff A."/>
            <person name="Ohm R."/>
            <person name="Martin F."/>
            <person name="Silar P."/>
            <person name="Natvig D."/>
            <person name="Lalanne C."/>
            <person name="Gautier V."/>
            <person name="Ament-Velasquez S.L."/>
            <person name="Kruys A."/>
            <person name="Hutchinson M.I."/>
            <person name="Powell A.J."/>
            <person name="Barry K."/>
            <person name="Miller A.N."/>
            <person name="Grigoriev I.V."/>
            <person name="Debuchy R."/>
            <person name="Gladieux P."/>
            <person name="Thoren M.H."/>
            <person name="Johannesson H."/>
        </authorList>
    </citation>
    <scope>NUCLEOTIDE SEQUENCE</scope>
    <source>
        <strain evidence="4">SMH2532-1</strain>
    </source>
</reference>
<name>A0AA39YAS3_9PEZI</name>
<evidence type="ECO:0000256" key="1">
    <source>
        <dbReference type="SAM" id="Coils"/>
    </source>
</evidence>
<proteinExistence type="predicted"/>
<evidence type="ECO:0000313" key="5">
    <source>
        <dbReference type="Proteomes" id="UP001174936"/>
    </source>
</evidence>
<dbReference type="Proteomes" id="UP001174936">
    <property type="component" value="Unassembled WGS sequence"/>
</dbReference>
<sequence length="574" mass="66551">MARKRPSPTRPESAPQKTKADSPSAAVSTNKTPRVTLDGMPTEILLDIFGYLRSVKPYGGEDFSGIRKLRLVSKRIRDVADIADIDDWREFVFSIRRDHLRDLLRVAKKKGEHVTSLVYLVEVLYPIRQTYRQYELHIRSQERYHDLHFPAPLSRDDVFKDWEKYCILVQQQEDTLDNHRDYKVLHEAIPQFPNLRNITVSYNNEFRIRPLNKPPYRRCPPEFIGNYDQSGMYRLHSILRAVQAAGTRLHSLRASSIQLDFFEPDFFNHPKYGLGAWLGLLDNLTDIALTIEVVDDGAWDPTENIQHCRKTMDHGVLRRILDNAPKLATIKIAFFGSTIWPGRHPAPAKLNSILPLNRVWPGLKSISLSHVETERQEITRFLKRHKDSLEELKLESVQLGRTSWIRLLRDLRENFGDGAHLKTAHIFGFIKGKTEDHSSADDETESWRLTYPKRSRYLSSETIAMQTYIISAEEQECPLKKDNMCDDGEESYDEAENNEEEEEYARDVNGWAWLEGEGDDEDEARGEGGDGEDHYGESEDGSADGSEHYPNTSREHWESEEAYRQAVYNEYRFH</sequence>
<keyword evidence="5" id="KW-1185">Reference proteome</keyword>
<feature type="region of interest" description="Disordered" evidence="2">
    <location>
        <begin position="1"/>
        <end position="35"/>
    </location>
</feature>
<feature type="coiled-coil region" evidence="1">
    <location>
        <begin position="375"/>
        <end position="402"/>
    </location>
</feature>
<organism evidence="4 5">
    <name type="scientific">Cercophora newfieldiana</name>
    <dbReference type="NCBI Taxonomy" id="92897"/>
    <lineage>
        <taxon>Eukaryota</taxon>
        <taxon>Fungi</taxon>
        <taxon>Dikarya</taxon>
        <taxon>Ascomycota</taxon>
        <taxon>Pezizomycotina</taxon>
        <taxon>Sordariomycetes</taxon>
        <taxon>Sordariomycetidae</taxon>
        <taxon>Sordariales</taxon>
        <taxon>Lasiosphaeriaceae</taxon>
        <taxon>Cercophora</taxon>
    </lineage>
</organism>
<dbReference type="InterPro" id="IPR001810">
    <property type="entry name" value="F-box_dom"/>
</dbReference>
<dbReference type="EMBL" id="JAULSV010000003">
    <property type="protein sequence ID" value="KAK0648146.1"/>
    <property type="molecule type" value="Genomic_DNA"/>
</dbReference>
<dbReference type="PROSITE" id="PS50181">
    <property type="entry name" value="FBOX"/>
    <property type="match status" value="1"/>
</dbReference>
<feature type="compositionally biased region" description="Acidic residues" evidence="2">
    <location>
        <begin position="485"/>
        <end position="504"/>
    </location>
</feature>
<feature type="region of interest" description="Disordered" evidence="2">
    <location>
        <begin position="480"/>
        <end position="561"/>
    </location>
</feature>
<feature type="domain" description="F-box" evidence="3">
    <location>
        <begin position="34"/>
        <end position="91"/>
    </location>
</feature>
<comment type="caution">
    <text evidence="4">The sequence shown here is derived from an EMBL/GenBank/DDBJ whole genome shotgun (WGS) entry which is preliminary data.</text>
</comment>
<evidence type="ECO:0000313" key="4">
    <source>
        <dbReference type="EMBL" id="KAK0648146.1"/>
    </source>
</evidence>
<feature type="compositionally biased region" description="Basic and acidic residues" evidence="2">
    <location>
        <begin position="525"/>
        <end position="537"/>
    </location>
</feature>
<dbReference type="AlphaFoldDB" id="A0AA39YAS3"/>
<protein>
    <recommendedName>
        <fullName evidence="3">F-box domain-containing protein</fullName>
    </recommendedName>
</protein>
<accession>A0AA39YAS3</accession>